<proteinExistence type="predicted"/>
<keyword evidence="1" id="KW-0472">Membrane</keyword>
<dbReference type="Proteomes" id="UP001470230">
    <property type="component" value="Unassembled WGS sequence"/>
</dbReference>
<accession>A0ABR2HB86</accession>
<evidence type="ECO:0000313" key="2">
    <source>
        <dbReference type="EMBL" id="KAK8843129.1"/>
    </source>
</evidence>
<protein>
    <submittedName>
        <fullName evidence="2">Uncharacterized protein</fullName>
    </submittedName>
</protein>
<evidence type="ECO:0000313" key="3">
    <source>
        <dbReference type="Proteomes" id="UP001470230"/>
    </source>
</evidence>
<evidence type="ECO:0000256" key="1">
    <source>
        <dbReference type="SAM" id="Phobius"/>
    </source>
</evidence>
<feature type="transmembrane region" description="Helical" evidence="1">
    <location>
        <begin position="42"/>
        <end position="64"/>
    </location>
</feature>
<dbReference type="EMBL" id="JAPFFF010000036">
    <property type="protein sequence ID" value="KAK8843129.1"/>
    <property type="molecule type" value="Genomic_DNA"/>
</dbReference>
<organism evidence="2 3">
    <name type="scientific">Tritrichomonas musculus</name>
    <dbReference type="NCBI Taxonomy" id="1915356"/>
    <lineage>
        <taxon>Eukaryota</taxon>
        <taxon>Metamonada</taxon>
        <taxon>Parabasalia</taxon>
        <taxon>Tritrichomonadida</taxon>
        <taxon>Tritrichomonadidae</taxon>
        <taxon>Tritrichomonas</taxon>
    </lineage>
</organism>
<name>A0ABR2HB86_9EUKA</name>
<keyword evidence="3" id="KW-1185">Reference proteome</keyword>
<comment type="caution">
    <text evidence="2">The sequence shown here is derived from an EMBL/GenBank/DDBJ whole genome shotgun (WGS) entry which is preliminary data.</text>
</comment>
<keyword evidence="1" id="KW-1133">Transmembrane helix</keyword>
<reference evidence="2 3" key="1">
    <citation type="submission" date="2024-04" db="EMBL/GenBank/DDBJ databases">
        <title>Tritrichomonas musculus Genome.</title>
        <authorList>
            <person name="Alves-Ferreira E."/>
            <person name="Grigg M."/>
            <person name="Lorenzi H."/>
            <person name="Galac M."/>
        </authorList>
    </citation>
    <scope>NUCLEOTIDE SEQUENCE [LARGE SCALE GENOMIC DNA]</scope>
    <source>
        <strain evidence="2 3">EAF2021</strain>
    </source>
</reference>
<sequence>MDIISGQNDVLIGFIDQAALIMAEKSKFCRAFVRISDNKKTLSNCVIFVLACVVPAFGVLYKFFPSAVT</sequence>
<keyword evidence="1" id="KW-0812">Transmembrane</keyword>
<gene>
    <name evidence="2" type="ORF">M9Y10_025322</name>
</gene>